<name>A0A2A5RX78_9LACT</name>
<dbReference type="AlphaFoldDB" id="A0A2A5RX78"/>
<reference evidence="1 2" key="1">
    <citation type="submission" date="2014-12" db="EMBL/GenBank/DDBJ databases">
        <title>Draft genome sequences of 10 type strains of Lactococcus.</title>
        <authorList>
            <person name="Sun Z."/>
            <person name="Zhong Z."/>
            <person name="Liu W."/>
            <person name="Zhang W."/>
            <person name="Zhang H."/>
        </authorList>
    </citation>
    <scope>NUCLEOTIDE SEQUENCE [LARGE SCALE GENOMIC DNA]</scope>
    <source>
        <strain evidence="1 2">DSM 6634</strain>
    </source>
</reference>
<evidence type="ECO:0000313" key="2">
    <source>
        <dbReference type="Proteomes" id="UP000218282"/>
    </source>
</evidence>
<organism evidence="1 2">
    <name type="scientific">Pseudolactococcus piscium</name>
    <dbReference type="NCBI Taxonomy" id="1364"/>
    <lineage>
        <taxon>Bacteria</taxon>
        <taxon>Bacillati</taxon>
        <taxon>Bacillota</taxon>
        <taxon>Bacilli</taxon>
        <taxon>Lactobacillales</taxon>
        <taxon>Streptococcaceae</taxon>
        <taxon>Pseudolactococcus</taxon>
    </lineage>
</organism>
<evidence type="ECO:0000313" key="1">
    <source>
        <dbReference type="EMBL" id="PCS05800.1"/>
    </source>
</evidence>
<dbReference type="RefSeq" id="WP_096814781.1">
    <property type="nucleotide sequence ID" value="NZ_JXJW01000014.1"/>
</dbReference>
<proteinExistence type="predicted"/>
<keyword evidence="2" id="KW-1185">Reference proteome</keyword>
<dbReference type="Proteomes" id="UP000218282">
    <property type="component" value="Unassembled WGS sequence"/>
</dbReference>
<comment type="caution">
    <text evidence="1">The sequence shown here is derived from an EMBL/GenBank/DDBJ whole genome shotgun (WGS) entry which is preliminary data.</text>
</comment>
<sequence length="256" mass="29802">MSGEIKATDLETSNPKFIEFKKEIMGKIVSQIDNIDQIEAEVLKSINRVIKRNEKTLEGWIKGSNLNKLDILNEENKQLSSQLVLRQDEVIKMQKEINEVKDAFIGQYSFEYVKSKLSDNPLIIPDIYLEVEKIKESLKEQDPSSPDNISFDSDKQIVEKVTAITEEKLTASQMLILSKDRLLEHSSTISHDLYGKVMNELYISKWYEMSLINKEEVPGENISLQNYNHYIPSYERYELNDRGIKYIQMLEIETKK</sequence>
<gene>
    <name evidence="1" type="ORF">RU86_GL000555</name>
</gene>
<dbReference type="EMBL" id="JXJW01000014">
    <property type="protein sequence ID" value="PCS05800.1"/>
    <property type="molecule type" value="Genomic_DNA"/>
</dbReference>
<protein>
    <submittedName>
        <fullName evidence="1">Uncharacterized protein</fullName>
    </submittedName>
</protein>
<accession>A0A2A5RX78</accession>